<dbReference type="AlphaFoldDB" id="A0A974SHG5"/>
<proteinExistence type="predicted"/>
<name>A0A974SHG5_9HYPH</name>
<dbReference type="RefSeq" id="WP_203191945.1">
    <property type="nucleotide sequence ID" value="NZ_CP063362.1"/>
</dbReference>
<reference evidence="1 2" key="1">
    <citation type="submission" date="2020-10" db="EMBL/GenBank/DDBJ databases">
        <title>Degradation of 1,4-Dioxane by Xanthobacter sp. YN2, via a Novel Group-2 Soluble Di-Iron Monooxygenase.</title>
        <authorList>
            <person name="Ma F."/>
            <person name="Wang Y."/>
            <person name="Yang J."/>
            <person name="Guo H."/>
            <person name="Su D."/>
            <person name="Yu L."/>
        </authorList>
    </citation>
    <scope>NUCLEOTIDE SEQUENCE [LARGE SCALE GENOMIC DNA]</scope>
    <source>
        <strain evidence="1 2">YN2</strain>
    </source>
</reference>
<dbReference type="EMBL" id="CP063362">
    <property type="protein sequence ID" value="QRG05079.1"/>
    <property type="molecule type" value="Genomic_DNA"/>
</dbReference>
<evidence type="ECO:0000313" key="1">
    <source>
        <dbReference type="EMBL" id="QRG05079.1"/>
    </source>
</evidence>
<accession>A0A974SHG5</accession>
<sequence>MAKISSFGMALRGAAVAGLLFATVAPSQAGWLQRFSSLRGPSTLSSSGGFQWPWLVQYRAYRYDQRLSRFFGRPVSPFCRFFCGA</sequence>
<gene>
    <name evidence="1" type="ORF">EZH22_18340</name>
</gene>
<keyword evidence="2" id="KW-1185">Reference proteome</keyword>
<dbReference type="KEGG" id="xdi:EZH22_18340"/>
<evidence type="ECO:0000313" key="2">
    <source>
        <dbReference type="Proteomes" id="UP000596427"/>
    </source>
</evidence>
<dbReference type="Proteomes" id="UP000596427">
    <property type="component" value="Chromosome"/>
</dbReference>
<protein>
    <submittedName>
        <fullName evidence="1">Uncharacterized protein</fullName>
    </submittedName>
</protein>
<organism evidence="1 2">
    <name type="scientific">Xanthobacter dioxanivorans</name>
    <dbReference type="NCBI Taxonomy" id="2528964"/>
    <lineage>
        <taxon>Bacteria</taxon>
        <taxon>Pseudomonadati</taxon>
        <taxon>Pseudomonadota</taxon>
        <taxon>Alphaproteobacteria</taxon>
        <taxon>Hyphomicrobiales</taxon>
        <taxon>Xanthobacteraceae</taxon>
        <taxon>Xanthobacter</taxon>
    </lineage>
</organism>